<keyword evidence="5" id="KW-1185">Reference proteome</keyword>
<gene>
    <name evidence="4" type="ORF">KCG35_17725</name>
</gene>
<comment type="caution">
    <text evidence="4">The sequence shown here is derived from an EMBL/GenBank/DDBJ whole genome shotgun (WGS) entry which is preliminary data.</text>
</comment>
<protein>
    <submittedName>
        <fullName evidence="4">Transporter substrate-binding domain-containing protein</fullName>
    </submittedName>
</protein>
<evidence type="ECO:0000256" key="2">
    <source>
        <dbReference type="ARBA" id="ARBA00022729"/>
    </source>
</evidence>
<dbReference type="SMART" id="SM00062">
    <property type="entry name" value="PBPb"/>
    <property type="match status" value="1"/>
</dbReference>
<evidence type="ECO:0000259" key="3">
    <source>
        <dbReference type="SMART" id="SM00062"/>
    </source>
</evidence>
<evidence type="ECO:0000313" key="5">
    <source>
        <dbReference type="Proteomes" id="UP000690515"/>
    </source>
</evidence>
<name>A0ABS5ZFR7_9GAMM</name>
<accession>A0ABS5ZFR7</accession>
<organism evidence="4 5">
    <name type="scientific">Zooshikella harenae</name>
    <dbReference type="NCBI Taxonomy" id="2827238"/>
    <lineage>
        <taxon>Bacteria</taxon>
        <taxon>Pseudomonadati</taxon>
        <taxon>Pseudomonadota</taxon>
        <taxon>Gammaproteobacteria</taxon>
        <taxon>Oceanospirillales</taxon>
        <taxon>Zooshikellaceae</taxon>
        <taxon>Zooshikella</taxon>
    </lineage>
</organism>
<proteinExistence type="inferred from homology"/>
<sequence>MNSKSQSAGIFLSFIFTFLIGVLLPKSSIVAEEFSVVLHGQEDFPPYFFKEGDSFKGFYSDFFDALGQKMGDHFSFHDVPFTRSLLMFETSQVDIEPGVNPEWRAREKVPGLYTVPYAQSIDILLFAPGKRIPVSAPEDLEGKRIGVIRGYQYPSFTQFFQSGAILRVDMTKESQLLGMLELGRLDQIIINKYLALYQMKQHPDYKNFEVGYEVSSVDIMLRIHPNKAEALPRFNNAIKQLIDSGTIEQIWEKYR</sequence>
<dbReference type="InterPro" id="IPR001638">
    <property type="entry name" value="Solute-binding_3/MltF_N"/>
</dbReference>
<dbReference type="RefSeq" id="WP_215821134.1">
    <property type="nucleotide sequence ID" value="NZ_JAGSOY010000053.1"/>
</dbReference>
<dbReference type="Pfam" id="PF00497">
    <property type="entry name" value="SBP_bac_3"/>
    <property type="match status" value="1"/>
</dbReference>
<comment type="similarity">
    <text evidence="1">Belongs to the bacterial solute-binding protein 3 family.</text>
</comment>
<dbReference type="Gene3D" id="3.40.190.10">
    <property type="entry name" value="Periplasmic binding protein-like II"/>
    <property type="match status" value="2"/>
</dbReference>
<dbReference type="SUPFAM" id="SSF53850">
    <property type="entry name" value="Periplasmic binding protein-like II"/>
    <property type="match status" value="1"/>
</dbReference>
<dbReference type="EMBL" id="JAGSOY010000053">
    <property type="protein sequence ID" value="MBU2712911.1"/>
    <property type="molecule type" value="Genomic_DNA"/>
</dbReference>
<feature type="domain" description="Solute-binding protein family 3/N-terminal" evidence="3">
    <location>
        <begin position="34"/>
        <end position="255"/>
    </location>
</feature>
<dbReference type="PANTHER" id="PTHR35936:SF19">
    <property type="entry name" value="AMINO-ACID-BINDING PROTEIN YXEM-RELATED"/>
    <property type="match status" value="1"/>
</dbReference>
<dbReference type="Proteomes" id="UP000690515">
    <property type="component" value="Unassembled WGS sequence"/>
</dbReference>
<reference evidence="4 5" key="1">
    <citation type="submission" date="2021-04" db="EMBL/GenBank/DDBJ databases">
        <authorList>
            <person name="Pira H."/>
            <person name="Risdian C."/>
            <person name="Wink J."/>
        </authorList>
    </citation>
    <scope>NUCLEOTIDE SEQUENCE [LARGE SCALE GENOMIC DNA]</scope>
    <source>
        <strain evidence="4 5">WH53</strain>
    </source>
</reference>
<evidence type="ECO:0000313" key="4">
    <source>
        <dbReference type="EMBL" id="MBU2712911.1"/>
    </source>
</evidence>
<dbReference type="PANTHER" id="PTHR35936">
    <property type="entry name" value="MEMBRANE-BOUND LYTIC MUREIN TRANSGLYCOSYLASE F"/>
    <property type="match status" value="1"/>
</dbReference>
<evidence type="ECO:0000256" key="1">
    <source>
        <dbReference type="ARBA" id="ARBA00010333"/>
    </source>
</evidence>
<keyword evidence="2" id="KW-0732">Signal</keyword>